<keyword evidence="2" id="KW-1133">Transmembrane helix</keyword>
<evidence type="ECO:0000256" key="2">
    <source>
        <dbReference type="SAM" id="Phobius"/>
    </source>
</evidence>
<evidence type="ECO:0000256" key="1">
    <source>
        <dbReference type="SAM" id="MobiDB-lite"/>
    </source>
</evidence>
<feature type="transmembrane region" description="Helical" evidence="2">
    <location>
        <begin position="214"/>
        <end position="235"/>
    </location>
</feature>
<sequence>MRRGFCTPNDQERTTSRCDVTGLSNFSQELDASLIKNQQRNFFRLLCAQVAELKNKISSVGPKSPRRNLGVGSRTSARSVRFRSTGSRRGFCQPDEISSRQALNGCANTTCDSTPETHTDCEEDADNERRCGLLIKPRTLFGKHEDVSRGSANLTCEKLLVPQSTPNVASSTRRRNTIPRGYLPPNDGCLNPCPPLTNGGTFPDCQPRRSSRRCLIIALLFLLLLLLLGVAYFLLSCKHGSYNGCSADEGTVRYLPY</sequence>
<accession>A0A0A9WGM0</accession>
<feature type="region of interest" description="Disordered" evidence="1">
    <location>
        <begin position="61"/>
        <end position="93"/>
    </location>
</feature>
<feature type="compositionally biased region" description="Polar residues" evidence="1">
    <location>
        <begin position="73"/>
        <end position="87"/>
    </location>
</feature>
<keyword evidence="2" id="KW-0472">Membrane</keyword>
<reference evidence="4" key="3">
    <citation type="submission" date="2014-09" db="EMBL/GenBank/DDBJ databases">
        <authorList>
            <person name="Magalhaes I.L.F."/>
            <person name="Oliveira U."/>
            <person name="Santos F.R."/>
            <person name="Vidigal T.H.D.A."/>
            <person name="Brescovit A.D."/>
            <person name="Santos A.J."/>
        </authorList>
    </citation>
    <scope>NUCLEOTIDE SEQUENCE</scope>
</reference>
<reference evidence="3" key="1">
    <citation type="journal article" date="2014" name="PLoS ONE">
        <title>Transcriptome-Based Identification of ABC Transporters in the Western Tarnished Plant Bug Lygus hesperus.</title>
        <authorList>
            <person name="Hull J.J."/>
            <person name="Chaney K."/>
            <person name="Geib S.M."/>
            <person name="Fabrick J.A."/>
            <person name="Brent C.S."/>
            <person name="Walsh D."/>
            <person name="Lavine L.C."/>
        </authorList>
    </citation>
    <scope>NUCLEOTIDE SEQUENCE</scope>
</reference>
<evidence type="ECO:0000313" key="4">
    <source>
        <dbReference type="EMBL" id="JAG64677.1"/>
    </source>
</evidence>
<name>A0A0A9WGM0_LYGHE</name>
<keyword evidence="2" id="KW-0812">Transmembrane</keyword>
<dbReference type="EMBL" id="GBHO01037981">
    <property type="protein sequence ID" value="JAG05623.1"/>
    <property type="molecule type" value="Transcribed_RNA"/>
</dbReference>
<proteinExistence type="predicted"/>
<organism evidence="3">
    <name type="scientific">Lygus hesperus</name>
    <name type="common">Western plant bug</name>
    <dbReference type="NCBI Taxonomy" id="30085"/>
    <lineage>
        <taxon>Eukaryota</taxon>
        <taxon>Metazoa</taxon>
        <taxon>Ecdysozoa</taxon>
        <taxon>Arthropoda</taxon>
        <taxon>Hexapoda</taxon>
        <taxon>Insecta</taxon>
        <taxon>Pterygota</taxon>
        <taxon>Neoptera</taxon>
        <taxon>Paraneoptera</taxon>
        <taxon>Hemiptera</taxon>
        <taxon>Heteroptera</taxon>
        <taxon>Panheteroptera</taxon>
        <taxon>Cimicomorpha</taxon>
        <taxon>Miridae</taxon>
        <taxon>Mirini</taxon>
        <taxon>Lygus</taxon>
    </lineage>
</organism>
<gene>
    <name evidence="3" type="ORF">CM83_2371</name>
</gene>
<evidence type="ECO:0000313" key="3">
    <source>
        <dbReference type="EMBL" id="JAG05623.1"/>
    </source>
</evidence>
<dbReference type="EMBL" id="GBRD01001144">
    <property type="protein sequence ID" value="JAG64677.1"/>
    <property type="molecule type" value="Transcribed_RNA"/>
</dbReference>
<dbReference type="AlphaFoldDB" id="A0A0A9WGM0"/>
<protein>
    <submittedName>
        <fullName evidence="3">Uncharacterized protein</fullName>
    </submittedName>
</protein>
<reference evidence="3" key="2">
    <citation type="submission" date="2014-07" db="EMBL/GenBank/DDBJ databases">
        <authorList>
            <person name="Hull J."/>
        </authorList>
    </citation>
    <scope>NUCLEOTIDE SEQUENCE</scope>
</reference>